<dbReference type="SUPFAM" id="SSF103481">
    <property type="entry name" value="Multidrug resistance efflux transporter EmrE"/>
    <property type="match status" value="2"/>
</dbReference>
<name>A0A4P6UM99_9BURK</name>
<feature type="transmembrane region" description="Helical" evidence="6">
    <location>
        <begin position="169"/>
        <end position="187"/>
    </location>
</feature>
<dbReference type="Pfam" id="PF00892">
    <property type="entry name" value="EamA"/>
    <property type="match status" value="2"/>
</dbReference>
<dbReference type="InterPro" id="IPR050638">
    <property type="entry name" value="AA-Vitamin_Transporters"/>
</dbReference>
<evidence type="ECO:0000256" key="1">
    <source>
        <dbReference type="ARBA" id="ARBA00004141"/>
    </source>
</evidence>
<sequence>MDRIRSFHFTIYAGLPRMPAMSDTLPAASPSSTSASYLAQVLAFCLCWSAAFPLAKLGLRDAPPLQFLCLRFLLASALMLAWVALRAWRRGTPFLSRDPGAGDRGSAWRPWVLLALIGLCNNALYLGLGWFGMLHLSSGLSSVIISTNPVWVALAASLLLGERLDGRRVTGLLLCLAGVCWIVWRRLGLQDDSALGVVLVGAGALSLVAGTLLFKRWQPELAGVDLLLSNAVQVGVSGLLLIPLAAWLEADHAIHWTPTFVVSFTLMVGLVSIVAYLLWLHLLRTRSATEASALHFLMPPTGLLMSWAMLGEPLHGSDLLGIVPVAAGLWLVTRAAQEPRVRARAH</sequence>
<evidence type="ECO:0000256" key="2">
    <source>
        <dbReference type="ARBA" id="ARBA00007362"/>
    </source>
</evidence>
<proteinExistence type="inferred from homology"/>
<dbReference type="PANTHER" id="PTHR32322:SF2">
    <property type="entry name" value="EAMA DOMAIN-CONTAINING PROTEIN"/>
    <property type="match status" value="1"/>
</dbReference>
<gene>
    <name evidence="8" type="ORF">DW355_11630</name>
</gene>
<dbReference type="Proteomes" id="UP000292939">
    <property type="component" value="Chromosome"/>
</dbReference>
<feature type="domain" description="EamA" evidence="7">
    <location>
        <begin position="195"/>
        <end position="333"/>
    </location>
</feature>
<feature type="transmembrane region" description="Helical" evidence="6">
    <location>
        <begin position="291"/>
        <end position="310"/>
    </location>
</feature>
<keyword evidence="4 6" id="KW-1133">Transmembrane helix</keyword>
<feature type="transmembrane region" description="Helical" evidence="6">
    <location>
        <begin position="65"/>
        <end position="85"/>
    </location>
</feature>
<organism evidence="8 9">
    <name type="scientific">Hylemonella gracilis</name>
    <dbReference type="NCBI Taxonomy" id="80880"/>
    <lineage>
        <taxon>Bacteria</taxon>
        <taxon>Pseudomonadati</taxon>
        <taxon>Pseudomonadota</taxon>
        <taxon>Betaproteobacteria</taxon>
        <taxon>Burkholderiales</taxon>
        <taxon>Comamonadaceae</taxon>
        <taxon>Hylemonella</taxon>
    </lineage>
</organism>
<dbReference type="EMBL" id="CP031395">
    <property type="protein sequence ID" value="QBK05310.1"/>
    <property type="molecule type" value="Genomic_DNA"/>
</dbReference>
<evidence type="ECO:0000256" key="6">
    <source>
        <dbReference type="SAM" id="Phobius"/>
    </source>
</evidence>
<evidence type="ECO:0000313" key="9">
    <source>
        <dbReference type="Proteomes" id="UP000292939"/>
    </source>
</evidence>
<protein>
    <submittedName>
        <fullName evidence="8">DMT family transporter</fullName>
    </submittedName>
</protein>
<keyword evidence="3 6" id="KW-0812">Transmembrane</keyword>
<dbReference type="InterPro" id="IPR037185">
    <property type="entry name" value="EmrE-like"/>
</dbReference>
<comment type="similarity">
    <text evidence="2">Belongs to the EamA transporter family.</text>
</comment>
<comment type="subcellular location">
    <subcellularLocation>
        <location evidence="1">Membrane</location>
        <topology evidence="1">Multi-pass membrane protein</topology>
    </subcellularLocation>
</comment>
<feature type="transmembrane region" description="Helical" evidence="6">
    <location>
        <begin position="37"/>
        <end position="59"/>
    </location>
</feature>
<feature type="transmembrane region" description="Helical" evidence="6">
    <location>
        <begin position="260"/>
        <end position="279"/>
    </location>
</feature>
<dbReference type="KEGG" id="hgr:DW355_11630"/>
<evidence type="ECO:0000259" key="7">
    <source>
        <dbReference type="Pfam" id="PF00892"/>
    </source>
</evidence>
<feature type="transmembrane region" description="Helical" evidence="6">
    <location>
        <begin position="193"/>
        <end position="214"/>
    </location>
</feature>
<evidence type="ECO:0000256" key="5">
    <source>
        <dbReference type="ARBA" id="ARBA00023136"/>
    </source>
</evidence>
<evidence type="ECO:0000313" key="8">
    <source>
        <dbReference type="EMBL" id="QBK05310.1"/>
    </source>
</evidence>
<dbReference type="OrthoDB" id="9809509at2"/>
<keyword evidence="5 6" id="KW-0472">Membrane</keyword>
<reference evidence="8 9" key="1">
    <citation type="submission" date="2018-07" db="EMBL/GenBank/DDBJ databases">
        <title>Exploring interactions and the metabolic potential of the ultra-small soil bacteria Hylemonella gracilis.</title>
        <authorList>
            <person name="Tyc O."/>
            <person name="Kulkarni P."/>
            <person name="Gawehns F."/>
            <person name="Hundscheid M."/>
            <person name="Zweers H."/>
            <person name="Garbeva P."/>
        </authorList>
    </citation>
    <scope>NUCLEOTIDE SEQUENCE [LARGE SCALE GENOMIC DNA]</scope>
    <source>
        <strain evidence="8 9">NS1</strain>
    </source>
</reference>
<dbReference type="PANTHER" id="PTHR32322">
    <property type="entry name" value="INNER MEMBRANE TRANSPORTER"/>
    <property type="match status" value="1"/>
</dbReference>
<feature type="transmembrane region" description="Helical" evidence="6">
    <location>
        <begin position="139"/>
        <end position="160"/>
    </location>
</feature>
<dbReference type="InterPro" id="IPR000620">
    <property type="entry name" value="EamA_dom"/>
</dbReference>
<feature type="domain" description="EamA" evidence="7">
    <location>
        <begin position="40"/>
        <end position="183"/>
    </location>
</feature>
<feature type="transmembrane region" description="Helical" evidence="6">
    <location>
        <begin position="316"/>
        <end position="336"/>
    </location>
</feature>
<accession>A0A4P6UM99</accession>
<dbReference type="AlphaFoldDB" id="A0A4P6UM99"/>
<feature type="transmembrane region" description="Helical" evidence="6">
    <location>
        <begin position="226"/>
        <end position="248"/>
    </location>
</feature>
<evidence type="ECO:0000256" key="3">
    <source>
        <dbReference type="ARBA" id="ARBA00022692"/>
    </source>
</evidence>
<feature type="transmembrane region" description="Helical" evidence="6">
    <location>
        <begin position="111"/>
        <end position="133"/>
    </location>
</feature>
<dbReference type="GO" id="GO:0016020">
    <property type="term" value="C:membrane"/>
    <property type="evidence" value="ECO:0007669"/>
    <property type="project" value="UniProtKB-SubCell"/>
</dbReference>
<evidence type="ECO:0000256" key="4">
    <source>
        <dbReference type="ARBA" id="ARBA00022989"/>
    </source>
</evidence>